<evidence type="ECO:0000313" key="2">
    <source>
        <dbReference type="Proteomes" id="UP000234662"/>
    </source>
</evidence>
<evidence type="ECO:0000313" key="1">
    <source>
        <dbReference type="EMBL" id="PKZ64424.1"/>
    </source>
</evidence>
<comment type="caution">
    <text evidence="1">The sequence shown here is derived from an EMBL/GenBank/DDBJ whole genome shotgun (WGS) entry which is preliminary data.</text>
</comment>
<evidence type="ECO:0008006" key="3">
    <source>
        <dbReference type="Google" id="ProtNLM"/>
    </source>
</evidence>
<proteinExistence type="predicted"/>
<dbReference type="RefSeq" id="WP_101820964.1">
    <property type="nucleotide sequence ID" value="NZ_PKJC01000013.1"/>
</dbReference>
<dbReference type="Proteomes" id="UP000234662">
    <property type="component" value="Unassembled WGS sequence"/>
</dbReference>
<dbReference type="EMBL" id="PKJC01000013">
    <property type="protein sequence ID" value="PKZ64424.1"/>
    <property type="molecule type" value="Genomic_DNA"/>
</dbReference>
<accession>A0A2I1R5L2</accession>
<dbReference type="AlphaFoldDB" id="A0A2I1R5L2"/>
<organism evidence="1 2">
    <name type="scientific">Gordonia terrae</name>
    <dbReference type="NCBI Taxonomy" id="2055"/>
    <lineage>
        <taxon>Bacteria</taxon>
        <taxon>Bacillati</taxon>
        <taxon>Actinomycetota</taxon>
        <taxon>Actinomycetes</taxon>
        <taxon>Mycobacteriales</taxon>
        <taxon>Gordoniaceae</taxon>
        <taxon>Gordonia</taxon>
    </lineage>
</organism>
<protein>
    <recommendedName>
        <fullName evidence="3">Tetratricopeptide repeat protein</fullName>
    </recommendedName>
</protein>
<name>A0A2I1R5L2_9ACTN</name>
<reference evidence="1 2" key="1">
    <citation type="submission" date="2017-12" db="EMBL/GenBank/DDBJ databases">
        <title>Phylogenetic diversity of female urinary microbiome.</title>
        <authorList>
            <person name="Thomas-White K."/>
            <person name="Wolfe A.J."/>
        </authorList>
    </citation>
    <scope>NUCLEOTIDE SEQUENCE [LARGE SCALE GENOMIC DNA]</scope>
    <source>
        <strain evidence="1 2">UMB0777</strain>
    </source>
</reference>
<sequence>MIEEMQAEAQALLSAGEYDHALAEFSVLREIRSRREGPYSVMYLSNLHDCVRCMSHLMLWSDASHLCRELHGKYVRTHGRAEADTVDVAKHWAWALVHLHEYPPAVRLYLLTADALWESDPGQAQRLLGAAVIHRHDTDPLALLSPGLIDGVGLRHAEEERETIARLVAALADTGAVSTSTATIDGLAPPAG</sequence>
<gene>
    <name evidence="1" type="ORF">CYJ73_16180</name>
</gene>